<dbReference type="InterPro" id="IPR020009">
    <property type="entry name" value="VolA/Pla-1/cef"/>
</dbReference>
<evidence type="ECO:0000256" key="1">
    <source>
        <dbReference type="SAM" id="SignalP"/>
    </source>
</evidence>
<proteinExistence type="predicted"/>
<keyword evidence="1" id="KW-0732">Signal</keyword>
<dbReference type="Proteomes" id="UP000235330">
    <property type="component" value="Unassembled WGS sequence"/>
</dbReference>
<reference evidence="4" key="1">
    <citation type="submission" date="2016-07" db="EMBL/GenBank/DDBJ databases">
        <title>Nontailed viruses are major unrecognized killers of bacteria in the ocean.</title>
        <authorList>
            <person name="Kauffman K."/>
            <person name="Hussain F."/>
            <person name="Yang J."/>
            <person name="Arevalo P."/>
            <person name="Brown J."/>
            <person name="Cutler M."/>
            <person name="Kelly L."/>
            <person name="Polz M.F."/>
        </authorList>
    </citation>
    <scope>NUCLEOTIDE SEQUENCE [LARGE SCALE GENOMIC DNA]</scope>
    <source>
        <strain evidence="4">10N.261.55.E11</strain>
    </source>
</reference>
<evidence type="ECO:0000313" key="3">
    <source>
        <dbReference type="EMBL" id="PMJ70642.1"/>
    </source>
</evidence>
<accession>A0A2N7FMX6</accession>
<sequence>MVFIQHKSNRINYRRICSLSYVYFLLLSSTYTLADNDVKPLVQANLTNAEMTSMASDYKVTPNFLFMDKKQGTLDLPSVNSTMDGVNQTDGWPVSMPISIYFKGQGVAIGDIVNGVYIFELSAPLSEVESKNVIQKRLKLGTDYSAFYDGEAIRIQFTESLSPSSDYIYAVTSNVCNVNGKCITASQVDKIGQSIALKEQLATLEQTPIIEKIVASELTDNSTVILASVFSTASVGNVVDAVKRLTEYSYANNRPLNEIYQSESLDLSSVYTMKFSATEDFLTALTNDNNIKLNPYNQYKDMKSTIKQWYQESGAKVNVTRGTVKLPYYLQKGDDWDTQPMTSAMPSTLKIQQALLDPSESENIREQLRSGTFKNDPVDTSALMTSFSEQMKLVGSSLYLNNGQQLDPERLLTRYSPIPHITEVNDVPFILITPKDGQIKDIVIFQHGASNVKENVFNNLYEVANAGLAVIAIDTLHHGERALSPAQSGNTDIFNYINLSSFPVLRDNFRQTYLDIIGLRASLTISAQTGLLNDTPLEGFDPKHGSKVKMLGFSLGGIISFGAIARSNDSLDNDFSKQLYQFSSLSIRSSAGHLSGIVLGSDFYRPPTKHRIAYQMFSSYKDYADNHCKIKKLSSEANDEERISVHGQCYADFEKQASPQSNEAASKGFNAFAYAMQNAFDSVDPFNNASDFVGDDGTLLTPVFVTEVSNDYAVPNSVSWSPFTGTEPISSKLGLQFINKANSKIKTPEAVLVIFDPRAKHSTFGNPLPDNSDLPHHKEMMRQTIEFLLNDSLSEIKDRAVLD</sequence>
<organism evidence="3 4">
    <name type="scientific">Vibrio splendidus</name>
    <dbReference type="NCBI Taxonomy" id="29497"/>
    <lineage>
        <taxon>Bacteria</taxon>
        <taxon>Pseudomonadati</taxon>
        <taxon>Pseudomonadota</taxon>
        <taxon>Gammaproteobacteria</taxon>
        <taxon>Vibrionales</taxon>
        <taxon>Vibrionaceae</taxon>
        <taxon>Vibrio</taxon>
    </lineage>
</organism>
<feature type="chain" id="PRO_5014879305" description="Bacterial virulence factor lipase N-terminal domain-containing protein" evidence="1">
    <location>
        <begin position="35"/>
        <end position="803"/>
    </location>
</feature>
<evidence type="ECO:0000259" key="2">
    <source>
        <dbReference type="Pfam" id="PF12262"/>
    </source>
</evidence>
<dbReference type="Pfam" id="PF12262">
    <property type="entry name" value="Lipase_bact_N"/>
    <property type="match status" value="1"/>
</dbReference>
<gene>
    <name evidence="3" type="ORF">BCU17_09760</name>
</gene>
<name>A0A2N7FMX6_VIBSP</name>
<dbReference type="NCBIfam" id="TIGR03502">
    <property type="entry name" value="lipase_Pla1_cef"/>
    <property type="match status" value="1"/>
</dbReference>
<dbReference type="InterPro" id="IPR029058">
    <property type="entry name" value="AB_hydrolase_fold"/>
</dbReference>
<dbReference type="EMBL" id="MCWU01000004">
    <property type="protein sequence ID" value="PMJ70642.1"/>
    <property type="molecule type" value="Genomic_DNA"/>
</dbReference>
<evidence type="ECO:0000313" key="4">
    <source>
        <dbReference type="Proteomes" id="UP000235330"/>
    </source>
</evidence>
<dbReference type="Gene3D" id="3.40.50.1820">
    <property type="entry name" value="alpha/beta hydrolase"/>
    <property type="match status" value="1"/>
</dbReference>
<protein>
    <recommendedName>
        <fullName evidence="2">Bacterial virulence factor lipase N-terminal domain-containing protein</fullName>
    </recommendedName>
</protein>
<feature type="domain" description="Bacterial virulence factor lipase N-terminal" evidence="2">
    <location>
        <begin position="58"/>
        <end position="251"/>
    </location>
</feature>
<dbReference type="SUPFAM" id="SSF53474">
    <property type="entry name" value="alpha/beta-Hydrolases"/>
    <property type="match status" value="1"/>
</dbReference>
<dbReference type="InterPro" id="IPR025920">
    <property type="entry name" value="Lipase_bact_N"/>
</dbReference>
<comment type="caution">
    <text evidence="3">The sequence shown here is derived from an EMBL/GenBank/DDBJ whole genome shotgun (WGS) entry which is preliminary data.</text>
</comment>
<dbReference type="RefSeq" id="WP_102515200.1">
    <property type="nucleotide sequence ID" value="NZ_CAWNSM010000004.1"/>
</dbReference>
<dbReference type="AlphaFoldDB" id="A0A2N7FMX6"/>
<feature type="signal peptide" evidence="1">
    <location>
        <begin position="1"/>
        <end position="34"/>
    </location>
</feature>